<comment type="caution">
    <text evidence="1">The sequence shown here is derived from an EMBL/GenBank/DDBJ whole genome shotgun (WGS) entry which is preliminary data.</text>
</comment>
<proteinExistence type="predicted"/>
<gene>
    <name evidence="1" type="ORF">Q0590_33210</name>
</gene>
<protein>
    <submittedName>
        <fullName evidence="1">Uncharacterized protein</fullName>
    </submittedName>
</protein>
<accession>A0ABT8RHI3</accession>
<evidence type="ECO:0000313" key="1">
    <source>
        <dbReference type="EMBL" id="MDO1451181.1"/>
    </source>
</evidence>
<evidence type="ECO:0000313" key="2">
    <source>
        <dbReference type="Proteomes" id="UP001168528"/>
    </source>
</evidence>
<reference evidence="1" key="1">
    <citation type="submission" date="2023-07" db="EMBL/GenBank/DDBJ databases">
        <title>The genome sequence of Rhodocytophaga aerolata KACC 12507.</title>
        <authorList>
            <person name="Zhang X."/>
        </authorList>
    </citation>
    <scope>NUCLEOTIDE SEQUENCE</scope>
    <source>
        <strain evidence="1">KACC 12507</strain>
    </source>
</reference>
<name>A0ABT8RHI3_9BACT</name>
<dbReference type="EMBL" id="JAUKPO010000045">
    <property type="protein sequence ID" value="MDO1451181.1"/>
    <property type="molecule type" value="Genomic_DNA"/>
</dbReference>
<organism evidence="1 2">
    <name type="scientific">Rhodocytophaga aerolata</name>
    <dbReference type="NCBI Taxonomy" id="455078"/>
    <lineage>
        <taxon>Bacteria</taxon>
        <taxon>Pseudomonadati</taxon>
        <taxon>Bacteroidota</taxon>
        <taxon>Cytophagia</taxon>
        <taxon>Cytophagales</taxon>
        <taxon>Rhodocytophagaceae</taxon>
        <taxon>Rhodocytophaga</taxon>
    </lineage>
</organism>
<dbReference type="RefSeq" id="WP_302041980.1">
    <property type="nucleotide sequence ID" value="NZ_JAUKPO010000045.1"/>
</dbReference>
<dbReference type="Proteomes" id="UP001168528">
    <property type="component" value="Unassembled WGS sequence"/>
</dbReference>
<sequence>MFEFLIGYGGGVDKGFDEEIREYLSPMYKDTYPFFIGTMKQFPRVEVSAGYVFPKVKTEKKKKLRE</sequence>
<keyword evidence="2" id="KW-1185">Reference proteome</keyword>